<proteinExistence type="predicted"/>
<comment type="caution">
    <text evidence="1">The sequence shown here is derived from an EMBL/GenBank/DDBJ whole genome shotgun (WGS) entry which is preliminary data.</text>
</comment>
<protein>
    <submittedName>
        <fullName evidence="1">Uncharacterized protein</fullName>
    </submittedName>
</protein>
<organism evidence="1 2">
    <name type="scientific">Ensete ventricosum</name>
    <name type="common">Abyssinian banana</name>
    <name type="synonym">Musa ensete</name>
    <dbReference type="NCBI Taxonomy" id="4639"/>
    <lineage>
        <taxon>Eukaryota</taxon>
        <taxon>Viridiplantae</taxon>
        <taxon>Streptophyta</taxon>
        <taxon>Embryophyta</taxon>
        <taxon>Tracheophyta</taxon>
        <taxon>Spermatophyta</taxon>
        <taxon>Magnoliopsida</taxon>
        <taxon>Liliopsida</taxon>
        <taxon>Zingiberales</taxon>
        <taxon>Musaceae</taxon>
        <taxon>Ensete</taxon>
    </lineage>
</organism>
<dbReference type="Proteomes" id="UP000287651">
    <property type="component" value="Unassembled WGS sequence"/>
</dbReference>
<accession>A0A426XXG8</accession>
<reference evidence="1 2" key="1">
    <citation type="journal article" date="2014" name="Agronomy (Basel)">
        <title>A Draft Genome Sequence for Ensete ventricosum, the Drought-Tolerant Tree Against Hunger.</title>
        <authorList>
            <person name="Harrison J."/>
            <person name="Moore K.A."/>
            <person name="Paszkiewicz K."/>
            <person name="Jones T."/>
            <person name="Grant M."/>
            <person name="Ambacheew D."/>
            <person name="Muzemil S."/>
            <person name="Studholme D.J."/>
        </authorList>
    </citation>
    <scope>NUCLEOTIDE SEQUENCE [LARGE SCALE GENOMIC DNA]</scope>
</reference>
<name>A0A426XXG8_ENSVE</name>
<dbReference type="AlphaFoldDB" id="A0A426XXG8"/>
<sequence length="60" mass="6858">MGDSPYNLAFGTKTILPPKVVFPTLRIENFTPEASEASLRENLDLLEECRVEAHLRNLHY</sequence>
<dbReference type="EMBL" id="AMZH03016649">
    <property type="protein sequence ID" value="RRT44162.1"/>
    <property type="molecule type" value="Genomic_DNA"/>
</dbReference>
<evidence type="ECO:0000313" key="2">
    <source>
        <dbReference type="Proteomes" id="UP000287651"/>
    </source>
</evidence>
<gene>
    <name evidence="1" type="ORF">B296_00054315</name>
</gene>
<evidence type="ECO:0000313" key="1">
    <source>
        <dbReference type="EMBL" id="RRT44162.1"/>
    </source>
</evidence>